<organism evidence="2 3">
    <name type="scientific">Pseudomonas typographi</name>
    <dbReference type="NCBI Taxonomy" id="2715964"/>
    <lineage>
        <taxon>Bacteria</taxon>
        <taxon>Pseudomonadati</taxon>
        <taxon>Pseudomonadota</taxon>
        <taxon>Gammaproteobacteria</taxon>
        <taxon>Pseudomonadales</taxon>
        <taxon>Pseudomonadaceae</taxon>
        <taxon>Pseudomonas</taxon>
    </lineage>
</organism>
<gene>
    <name evidence="2" type="ORF">HAQ05_05235</name>
</gene>
<evidence type="ECO:0000313" key="3">
    <source>
        <dbReference type="Proteomes" id="UP000805841"/>
    </source>
</evidence>
<comment type="caution">
    <text evidence="2">The sequence shown here is derived from an EMBL/GenBank/DDBJ whole genome shotgun (WGS) entry which is preliminary data.</text>
</comment>
<dbReference type="InterPro" id="IPR007893">
    <property type="entry name" value="Spore_coat_U/FanG"/>
</dbReference>
<accession>A0ABR7YY76</accession>
<keyword evidence="3" id="KW-1185">Reference proteome</keyword>
<dbReference type="RefSeq" id="WP_190418126.1">
    <property type="nucleotide sequence ID" value="NZ_JAAOCA010000005.1"/>
</dbReference>
<sequence length="122" mass="13498">MVGSGVQGRLWNERAQADLAGVSTNTLSVTCNRSVTGFMVAIDRGVNGDGSNRRLSNGTRMVPYKLYLDAARQNDHSIGQRDNLLSTLACTYRSPSMAPWNRISALPEGVYLHTRMVMSDWY</sequence>
<dbReference type="Pfam" id="PF05229">
    <property type="entry name" value="SCPU"/>
    <property type="match status" value="1"/>
</dbReference>
<evidence type="ECO:0000313" key="2">
    <source>
        <dbReference type="EMBL" id="MBD1598115.1"/>
    </source>
</evidence>
<dbReference type="Proteomes" id="UP000805841">
    <property type="component" value="Unassembled WGS sequence"/>
</dbReference>
<name>A0ABR7YY76_9PSED</name>
<feature type="domain" description="Spore coat protein U/FanG" evidence="1">
    <location>
        <begin position="20"/>
        <end position="102"/>
    </location>
</feature>
<reference evidence="2 3" key="1">
    <citation type="journal article" date="2020" name="Insects">
        <title>Bacteria Belonging to Pseudomonas typographi sp. nov. from the Bark Beetle Ips typographus Have Genomic Potential to Aid in the Host Ecology.</title>
        <authorList>
            <person name="Peral-Aranega E."/>
            <person name="Saati-Santamaria Z."/>
            <person name="Kolarik M."/>
            <person name="Rivas R."/>
            <person name="Garcia-Fraile P."/>
        </authorList>
    </citation>
    <scope>NUCLEOTIDE SEQUENCE [LARGE SCALE GENOMIC DNA]</scope>
    <source>
        <strain evidence="2 3">CA3A</strain>
    </source>
</reference>
<protein>
    <submittedName>
        <fullName evidence="2">Fimbrial major subunit CsuA/B family protein</fullName>
    </submittedName>
</protein>
<proteinExistence type="predicted"/>
<evidence type="ECO:0000259" key="1">
    <source>
        <dbReference type="Pfam" id="PF05229"/>
    </source>
</evidence>
<dbReference type="EMBL" id="JAAOCA010000005">
    <property type="protein sequence ID" value="MBD1598115.1"/>
    <property type="molecule type" value="Genomic_DNA"/>
</dbReference>